<keyword evidence="10" id="KW-0411">Iron-sulfur</keyword>
<dbReference type="GO" id="GO:0008137">
    <property type="term" value="F:NADH dehydrogenase (ubiquinone) activity"/>
    <property type="evidence" value="ECO:0007669"/>
    <property type="project" value="InterPro"/>
</dbReference>
<dbReference type="PROSITE" id="PS00198">
    <property type="entry name" value="4FE4S_FER_1"/>
    <property type="match status" value="1"/>
</dbReference>
<proteinExistence type="inferred from homology"/>
<dbReference type="Pfam" id="PF02906">
    <property type="entry name" value="Fe_hyd_lg_C"/>
    <property type="match status" value="1"/>
</dbReference>
<dbReference type="FunFam" id="3.10.20.740:FF:000004">
    <property type="entry name" value="NADH-quinone oxidoreductase"/>
    <property type="match status" value="1"/>
</dbReference>
<dbReference type="InterPro" id="IPR049830">
    <property type="entry name" value="HndD"/>
</dbReference>
<dbReference type="InterPro" id="IPR001041">
    <property type="entry name" value="2Fe-2S_ferredoxin-type"/>
</dbReference>
<dbReference type="GO" id="GO:0042773">
    <property type="term" value="P:ATP synthesis coupled electron transport"/>
    <property type="evidence" value="ECO:0007669"/>
    <property type="project" value="InterPro"/>
</dbReference>
<dbReference type="SUPFAM" id="SSF54862">
    <property type="entry name" value="4Fe-4S ferredoxins"/>
    <property type="match status" value="1"/>
</dbReference>
<dbReference type="SUPFAM" id="SSF54292">
    <property type="entry name" value="2Fe-2S ferredoxin-like"/>
    <property type="match status" value="1"/>
</dbReference>
<dbReference type="InterPro" id="IPR013352">
    <property type="entry name" value="Fe_hydrogenase_subset"/>
</dbReference>
<evidence type="ECO:0000256" key="6">
    <source>
        <dbReference type="ARBA" id="ARBA00022723"/>
    </source>
</evidence>
<dbReference type="PROSITE" id="PS51379">
    <property type="entry name" value="4FE4S_FER_2"/>
    <property type="match status" value="2"/>
</dbReference>
<accession>A0A1M5WTQ3</accession>
<evidence type="ECO:0000256" key="12">
    <source>
        <dbReference type="ARBA" id="ARBA00023136"/>
    </source>
</evidence>
<dbReference type="SUPFAM" id="SSF53920">
    <property type="entry name" value="Fe-only hydrogenase"/>
    <property type="match status" value="1"/>
</dbReference>
<evidence type="ECO:0000259" key="15">
    <source>
        <dbReference type="PROSITE" id="PS51379"/>
    </source>
</evidence>
<keyword evidence="9" id="KW-0408">Iron</keyword>
<dbReference type="InterPro" id="IPR019574">
    <property type="entry name" value="NADH_UbQ_OxRdtase_Gsu_4Fe4S-bd"/>
</dbReference>
<keyword evidence="4" id="KW-0004">4Fe-4S</keyword>
<keyword evidence="12" id="KW-0472">Membrane</keyword>
<dbReference type="InterPro" id="IPR050340">
    <property type="entry name" value="Cytosolic_Fe-S_CAF"/>
</dbReference>
<keyword evidence="11" id="KW-0520">NAD</keyword>
<feature type="domain" description="4Fe-4S ferredoxin-type" evidence="15">
    <location>
        <begin position="136"/>
        <end position="166"/>
    </location>
</feature>
<name>A0A1M5WTQ3_9FIRM</name>
<keyword evidence="7" id="KW-0677">Repeat</keyword>
<reference evidence="17 18" key="1">
    <citation type="submission" date="2016-11" db="EMBL/GenBank/DDBJ databases">
        <authorList>
            <person name="Jaros S."/>
            <person name="Januszkiewicz K."/>
            <person name="Wedrychowicz H."/>
        </authorList>
    </citation>
    <scope>NUCLEOTIDE SEQUENCE [LARGE SCALE GENOMIC DNA]</scope>
    <source>
        <strain evidence="17 18">DSM 10068</strain>
    </source>
</reference>
<dbReference type="GO" id="GO:0016020">
    <property type="term" value="C:membrane"/>
    <property type="evidence" value="ECO:0007669"/>
    <property type="project" value="UniProtKB-SubCell"/>
</dbReference>
<evidence type="ECO:0000256" key="11">
    <source>
        <dbReference type="ARBA" id="ARBA00023027"/>
    </source>
</evidence>
<dbReference type="GO" id="GO:0051537">
    <property type="term" value="F:2 iron, 2 sulfur cluster binding"/>
    <property type="evidence" value="ECO:0007669"/>
    <property type="project" value="UniProtKB-KW"/>
</dbReference>
<sequence length="596" mass="64080">MLELTINGKPVSAPEGVTLLQCAKLAGVKIPTLCSLPGIHTNGSCRICVVEVEGQKNLMASCIVKAQNGMVVKTNSERVRKARKILYDLVISSHPKDCMSCGRNQSCELQELGYTLDISTARIPNKSTRAPIDISPAITRDPSKCILCRRCVTACNDIQGVGAIGSQNRGFETTISPAMDLPLLGVNCAMCGQCSAVCPTGAIVETDHIGRVWAALSNPSKRVAVQVAPAVRAALGEEFGMEAGTRVTGRLASALRELGFDDVFDTNFAADLTIMEEGAELLRRLQAALTGEGAVLPMLTSCSPGWIKHIEHAFPGQLDHLSTCKSPHMMLGALIKSCYAEKLGAEAKDFFVVSVMPCTAKKYEIQRPEMQNNGYPNVDAVITTRELGRMIKSAGIDFAGLQESDFDAPLGFSTGAADIFGVTGGVMEAALRTVYELATGRELPSDNLHLTPIMGLDSIKEAALKFEDVKPEYGFLEGVTARVAVASGLKNADVLMHQVEDGASPYHFIEIMGCPSGCINGGGQPRMAGKPEDYKVRRMKAIYAEDESKALRKSHENPDVLALYKDYLGEPGGHVSHRLLHTTYTERGNFNELIAT</sequence>
<evidence type="ECO:0000256" key="7">
    <source>
        <dbReference type="ARBA" id="ARBA00022737"/>
    </source>
</evidence>
<feature type="domain" description="4Fe-4S ferredoxin-type" evidence="15">
    <location>
        <begin position="175"/>
        <end position="208"/>
    </location>
</feature>
<dbReference type="Gene3D" id="3.40.50.1780">
    <property type="match status" value="1"/>
</dbReference>
<dbReference type="InterPro" id="IPR009016">
    <property type="entry name" value="Fe_hydrogenase"/>
</dbReference>
<dbReference type="AlphaFoldDB" id="A0A1M5WTQ3"/>
<evidence type="ECO:0000259" key="16">
    <source>
        <dbReference type="PROSITE" id="PS51839"/>
    </source>
</evidence>
<dbReference type="Pfam" id="PF12838">
    <property type="entry name" value="Fer4_7"/>
    <property type="match status" value="1"/>
</dbReference>
<keyword evidence="6" id="KW-0479">Metal-binding</keyword>
<feature type="domain" description="2Fe-2S ferredoxin-type" evidence="14">
    <location>
        <begin position="1"/>
        <end position="78"/>
    </location>
</feature>
<dbReference type="EMBL" id="FQXV01000004">
    <property type="protein sequence ID" value="SHH90956.1"/>
    <property type="molecule type" value="Genomic_DNA"/>
</dbReference>
<dbReference type="OrthoDB" id="9805142at2"/>
<dbReference type="GO" id="GO:0051539">
    <property type="term" value="F:4 iron, 4 sulfur cluster binding"/>
    <property type="evidence" value="ECO:0007669"/>
    <property type="project" value="UniProtKB-KW"/>
</dbReference>
<dbReference type="Gene3D" id="3.40.950.10">
    <property type="entry name" value="Fe-only Hydrogenase (Larger Subunit), Chain L, domain 3"/>
    <property type="match status" value="1"/>
</dbReference>
<evidence type="ECO:0000256" key="1">
    <source>
        <dbReference type="ARBA" id="ARBA00001966"/>
    </source>
</evidence>
<dbReference type="InterPro" id="IPR036991">
    <property type="entry name" value="Fe_hydrogenase_ssu_sf"/>
</dbReference>
<dbReference type="SMART" id="SM00929">
    <property type="entry name" value="NADH-G_4Fe-4S_3"/>
    <property type="match status" value="1"/>
</dbReference>
<dbReference type="Pfam" id="PF02256">
    <property type="entry name" value="Fe_hyd_SSU"/>
    <property type="match status" value="1"/>
</dbReference>
<dbReference type="PROSITE" id="PS00641">
    <property type="entry name" value="COMPLEX1_75K_1"/>
    <property type="match status" value="1"/>
</dbReference>
<gene>
    <name evidence="17" type="ORF">SAMN02745823_01378</name>
</gene>
<dbReference type="PROSITE" id="PS51085">
    <property type="entry name" value="2FE2S_FER_2"/>
    <property type="match status" value="1"/>
</dbReference>
<dbReference type="Gene3D" id="3.30.70.20">
    <property type="match status" value="1"/>
</dbReference>
<evidence type="ECO:0000256" key="5">
    <source>
        <dbReference type="ARBA" id="ARBA00022714"/>
    </source>
</evidence>
<keyword evidence="18" id="KW-1185">Reference proteome</keyword>
<evidence type="ECO:0000256" key="3">
    <source>
        <dbReference type="ARBA" id="ARBA00005404"/>
    </source>
</evidence>
<dbReference type="InterPro" id="IPR017896">
    <property type="entry name" value="4Fe4S_Fe-S-bd"/>
</dbReference>
<evidence type="ECO:0000259" key="14">
    <source>
        <dbReference type="PROSITE" id="PS51085"/>
    </source>
</evidence>
<comment type="similarity">
    <text evidence="3">Belongs to the complex I 75 kDa subunit family.</text>
</comment>
<dbReference type="FunFam" id="3.30.70.20:FF:000035">
    <property type="entry name" value="Iron hydrogenase 1"/>
    <property type="match status" value="1"/>
</dbReference>
<dbReference type="Proteomes" id="UP000183995">
    <property type="component" value="Unassembled WGS sequence"/>
</dbReference>
<evidence type="ECO:0000313" key="18">
    <source>
        <dbReference type="Proteomes" id="UP000183995"/>
    </source>
</evidence>
<dbReference type="InterPro" id="IPR000283">
    <property type="entry name" value="NADH_UbQ_OxRdtase_75kDa_su_CS"/>
</dbReference>
<dbReference type="NCBIfam" id="NF040763">
    <property type="entry name" value="FeFe_hydrog_A6"/>
    <property type="match status" value="1"/>
</dbReference>
<evidence type="ECO:0000313" key="17">
    <source>
        <dbReference type="EMBL" id="SHH90956.1"/>
    </source>
</evidence>
<dbReference type="InterPro" id="IPR017900">
    <property type="entry name" value="4Fe4S_Fe_S_CS"/>
</dbReference>
<dbReference type="InterPro" id="IPR003149">
    <property type="entry name" value="Fe_hydrogenase_ssu"/>
</dbReference>
<dbReference type="Pfam" id="PF10588">
    <property type="entry name" value="NADH-G_4Fe-4S_3"/>
    <property type="match status" value="1"/>
</dbReference>
<evidence type="ECO:0000256" key="2">
    <source>
        <dbReference type="ARBA" id="ARBA00004370"/>
    </source>
</evidence>
<evidence type="ECO:0000256" key="9">
    <source>
        <dbReference type="ARBA" id="ARBA00023004"/>
    </source>
</evidence>
<dbReference type="NCBIfam" id="TIGR02512">
    <property type="entry name" value="FeFe_hydrog_A"/>
    <property type="match status" value="1"/>
</dbReference>
<feature type="domain" description="4Fe-4S His(Cys)3-ligated-type" evidence="16">
    <location>
        <begin position="78"/>
        <end position="117"/>
    </location>
</feature>
<dbReference type="RefSeq" id="WP_073077081.1">
    <property type="nucleotide sequence ID" value="NZ_FQXV01000004.1"/>
</dbReference>
<dbReference type="InterPro" id="IPR004108">
    <property type="entry name" value="Fe_hydrogenase_lsu_C"/>
</dbReference>
<keyword evidence="8" id="KW-1278">Translocase</keyword>
<evidence type="ECO:0000256" key="13">
    <source>
        <dbReference type="ARBA" id="ARBA00034078"/>
    </source>
</evidence>
<dbReference type="GO" id="GO:0008901">
    <property type="term" value="F:ferredoxin hydrogenase activity"/>
    <property type="evidence" value="ECO:0007669"/>
    <property type="project" value="InterPro"/>
</dbReference>
<organism evidence="17 18">
    <name type="scientific">Sporobacter termitidis DSM 10068</name>
    <dbReference type="NCBI Taxonomy" id="1123282"/>
    <lineage>
        <taxon>Bacteria</taxon>
        <taxon>Bacillati</taxon>
        <taxon>Bacillota</taxon>
        <taxon>Clostridia</taxon>
        <taxon>Eubacteriales</taxon>
        <taxon>Oscillospiraceae</taxon>
        <taxon>Sporobacter</taxon>
    </lineage>
</organism>
<comment type="subcellular location">
    <subcellularLocation>
        <location evidence="2">Membrane</location>
    </subcellularLocation>
</comment>
<protein>
    <submittedName>
        <fullName evidence="17">NAD(P)-dependent iron-only hydrogenase catalytic subunit</fullName>
    </submittedName>
</protein>
<dbReference type="InterPro" id="IPR036010">
    <property type="entry name" value="2Fe-2S_ferredoxin-like_sf"/>
</dbReference>
<dbReference type="Gene3D" id="4.10.260.20">
    <property type="entry name" value="Iron hydrogenase, small subunit"/>
    <property type="match status" value="1"/>
</dbReference>
<dbReference type="GO" id="GO:0005506">
    <property type="term" value="F:iron ion binding"/>
    <property type="evidence" value="ECO:0007669"/>
    <property type="project" value="InterPro"/>
</dbReference>
<keyword evidence="5" id="KW-0001">2Fe-2S</keyword>
<comment type="cofactor">
    <cofactor evidence="1">
        <name>[4Fe-4S] cluster</name>
        <dbReference type="ChEBI" id="CHEBI:49883"/>
    </cofactor>
</comment>
<dbReference type="PROSITE" id="PS51839">
    <property type="entry name" value="4FE4S_HC3"/>
    <property type="match status" value="1"/>
</dbReference>
<dbReference type="STRING" id="1123282.SAMN02745823_01378"/>
<dbReference type="CDD" id="cd00207">
    <property type="entry name" value="fer2"/>
    <property type="match status" value="1"/>
</dbReference>
<evidence type="ECO:0000256" key="10">
    <source>
        <dbReference type="ARBA" id="ARBA00023014"/>
    </source>
</evidence>
<dbReference type="Gene3D" id="3.10.20.740">
    <property type="match status" value="1"/>
</dbReference>
<evidence type="ECO:0000256" key="4">
    <source>
        <dbReference type="ARBA" id="ARBA00022485"/>
    </source>
</evidence>
<dbReference type="Pfam" id="PF13510">
    <property type="entry name" value="Fer2_4"/>
    <property type="match status" value="1"/>
</dbReference>
<comment type="cofactor">
    <cofactor evidence="13">
        <name>[2Fe-2S] cluster</name>
        <dbReference type="ChEBI" id="CHEBI:190135"/>
    </cofactor>
</comment>
<evidence type="ECO:0000256" key="8">
    <source>
        <dbReference type="ARBA" id="ARBA00022967"/>
    </source>
</evidence>
<dbReference type="PANTHER" id="PTHR11615">
    <property type="entry name" value="NITRATE, FORMATE, IRON DEHYDROGENASE"/>
    <property type="match status" value="1"/>
</dbReference>
<dbReference type="SMART" id="SM00902">
    <property type="entry name" value="Fe_hyd_SSU"/>
    <property type="match status" value="1"/>
</dbReference>